<dbReference type="PANTHER" id="PTHR11410:SF0">
    <property type="entry name" value="ATP SYNTHASE SUBUNIT A"/>
    <property type="match status" value="1"/>
</dbReference>
<evidence type="ECO:0000256" key="11">
    <source>
        <dbReference type="HAMAP-Rule" id="MF_01393"/>
    </source>
</evidence>
<evidence type="ECO:0000256" key="3">
    <source>
        <dbReference type="ARBA" id="ARBA00022448"/>
    </source>
</evidence>
<evidence type="ECO:0000256" key="10">
    <source>
        <dbReference type="ARBA" id="ARBA00023310"/>
    </source>
</evidence>
<dbReference type="InterPro" id="IPR045083">
    <property type="entry name" value="ATP_synth_F0_asu_bact/mt"/>
</dbReference>
<keyword evidence="10 11" id="KW-0066">ATP synthesis</keyword>
<evidence type="ECO:0000256" key="6">
    <source>
        <dbReference type="ARBA" id="ARBA00022781"/>
    </source>
</evidence>
<accession>A0A1I3N0Z8</accession>
<dbReference type="GO" id="GO:0005886">
    <property type="term" value="C:plasma membrane"/>
    <property type="evidence" value="ECO:0007669"/>
    <property type="project" value="UniProtKB-SubCell"/>
</dbReference>
<evidence type="ECO:0000256" key="9">
    <source>
        <dbReference type="ARBA" id="ARBA00023136"/>
    </source>
</evidence>
<comment type="function">
    <text evidence="11 12">Key component of the proton channel; it plays a direct role in the translocation of protons across the membrane.</text>
</comment>
<feature type="transmembrane region" description="Helical" evidence="11">
    <location>
        <begin position="224"/>
        <end position="247"/>
    </location>
</feature>
<organism evidence="13 14">
    <name type="scientific">Albimonas pacifica</name>
    <dbReference type="NCBI Taxonomy" id="1114924"/>
    <lineage>
        <taxon>Bacteria</taxon>
        <taxon>Pseudomonadati</taxon>
        <taxon>Pseudomonadota</taxon>
        <taxon>Alphaproteobacteria</taxon>
        <taxon>Rhodobacterales</taxon>
        <taxon>Paracoccaceae</taxon>
        <taxon>Albimonas</taxon>
    </lineage>
</organism>
<dbReference type="InterPro" id="IPR035908">
    <property type="entry name" value="F0_ATP_A_sf"/>
</dbReference>
<keyword evidence="6 11" id="KW-0375">Hydrogen ion transport</keyword>
<evidence type="ECO:0000256" key="7">
    <source>
        <dbReference type="ARBA" id="ARBA00022989"/>
    </source>
</evidence>
<dbReference type="PRINTS" id="PR00123">
    <property type="entry name" value="ATPASEA"/>
</dbReference>
<dbReference type="STRING" id="1114924.SAMN05216258_11282"/>
<evidence type="ECO:0000256" key="2">
    <source>
        <dbReference type="ARBA" id="ARBA00006810"/>
    </source>
</evidence>
<keyword evidence="7 11" id="KW-1133">Transmembrane helix</keyword>
<dbReference type="InterPro" id="IPR023011">
    <property type="entry name" value="ATP_synth_F0_asu_AS"/>
</dbReference>
<gene>
    <name evidence="11" type="primary">atpB</name>
    <name evidence="13" type="ORF">SAMN05216258_11282</name>
</gene>
<dbReference type="HAMAP" id="MF_01393">
    <property type="entry name" value="ATP_synth_a_bact"/>
    <property type="match status" value="1"/>
</dbReference>
<dbReference type="GO" id="GO:0046933">
    <property type="term" value="F:proton-transporting ATP synthase activity, rotational mechanism"/>
    <property type="evidence" value="ECO:0007669"/>
    <property type="project" value="UniProtKB-UniRule"/>
</dbReference>
<keyword evidence="5 11" id="KW-0812">Transmembrane</keyword>
<dbReference type="EMBL" id="FOQH01000012">
    <property type="protein sequence ID" value="SFJ02928.1"/>
    <property type="molecule type" value="Genomic_DNA"/>
</dbReference>
<keyword evidence="3 11" id="KW-0813">Transport</keyword>
<sequence>MAGGAEHGASSGGINAHPMDQFIVKPLFGDESLGLFTVTNQTLWLAVGVLFAFLLLALPTRNATLVPGRMQSVAESLYMFVRKMVADILGEDGAKFFPYIFTVFMFILIANVAGLIPASFTPTAHIAVTGVLALIVFISVTVIGFMRHGLHFISLFWVSSAPTVALRCVLFLIELISYFVRPLSHSVRLAGNMMAGHAVLKVFAAFVPALGILGVVPIAAMTGIFALELLVACVQAYIFTILTCVYLKDALHLH</sequence>
<name>A0A1I3N0Z8_9RHOB</name>
<dbReference type="AlphaFoldDB" id="A0A1I3N0Z8"/>
<evidence type="ECO:0000256" key="4">
    <source>
        <dbReference type="ARBA" id="ARBA00022547"/>
    </source>
</evidence>
<dbReference type="Gene3D" id="1.20.120.220">
    <property type="entry name" value="ATP synthase, F0 complex, subunit A"/>
    <property type="match status" value="1"/>
</dbReference>
<dbReference type="SUPFAM" id="SSF81336">
    <property type="entry name" value="F1F0 ATP synthase subunit A"/>
    <property type="match status" value="1"/>
</dbReference>
<dbReference type="PROSITE" id="PS00449">
    <property type="entry name" value="ATPASE_A"/>
    <property type="match status" value="1"/>
</dbReference>
<evidence type="ECO:0000313" key="13">
    <source>
        <dbReference type="EMBL" id="SFJ02928.1"/>
    </source>
</evidence>
<dbReference type="NCBIfam" id="TIGR01131">
    <property type="entry name" value="ATP_synt_6_or_A"/>
    <property type="match status" value="1"/>
</dbReference>
<proteinExistence type="inferred from homology"/>
<feature type="transmembrane region" description="Helical" evidence="11">
    <location>
        <begin position="123"/>
        <end position="146"/>
    </location>
</feature>
<dbReference type="PANTHER" id="PTHR11410">
    <property type="entry name" value="ATP SYNTHASE SUBUNIT A"/>
    <property type="match status" value="1"/>
</dbReference>
<evidence type="ECO:0000256" key="1">
    <source>
        <dbReference type="ARBA" id="ARBA00004141"/>
    </source>
</evidence>
<dbReference type="InterPro" id="IPR000568">
    <property type="entry name" value="ATP_synth_F0_asu"/>
</dbReference>
<reference evidence="13 14" key="1">
    <citation type="submission" date="2016-10" db="EMBL/GenBank/DDBJ databases">
        <authorList>
            <person name="de Groot N.N."/>
        </authorList>
    </citation>
    <scope>NUCLEOTIDE SEQUENCE [LARGE SCALE GENOMIC DNA]</scope>
    <source>
        <strain evidence="13 14">CGMCC 1.11030</strain>
    </source>
</reference>
<feature type="transmembrane region" description="Helical" evidence="11">
    <location>
        <begin position="96"/>
        <end position="116"/>
    </location>
</feature>
<feature type="transmembrane region" description="Helical" evidence="11">
    <location>
        <begin position="42"/>
        <end position="60"/>
    </location>
</feature>
<dbReference type="Pfam" id="PF00119">
    <property type="entry name" value="ATP-synt_A"/>
    <property type="match status" value="1"/>
</dbReference>
<evidence type="ECO:0000313" key="14">
    <source>
        <dbReference type="Proteomes" id="UP000199377"/>
    </source>
</evidence>
<keyword evidence="11" id="KW-1003">Cell membrane</keyword>
<keyword evidence="8 11" id="KW-0406">Ion transport</keyword>
<dbReference type="Proteomes" id="UP000199377">
    <property type="component" value="Unassembled WGS sequence"/>
</dbReference>
<feature type="transmembrane region" description="Helical" evidence="11">
    <location>
        <begin position="198"/>
        <end position="218"/>
    </location>
</feature>
<dbReference type="NCBIfam" id="NF004482">
    <property type="entry name" value="PRK05815.2-4"/>
    <property type="match status" value="1"/>
</dbReference>
<evidence type="ECO:0000256" key="5">
    <source>
        <dbReference type="ARBA" id="ARBA00022692"/>
    </source>
</evidence>
<keyword evidence="14" id="KW-1185">Reference proteome</keyword>
<evidence type="ECO:0000256" key="12">
    <source>
        <dbReference type="RuleBase" id="RU000483"/>
    </source>
</evidence>
<keyword evidence="4 11" id="KW-0138">CF(0)</keyword>
<keyword evidence="9 11" id="KW-0472">Membrane</keyword>
<comment type="similarity">
    <text evidence="2 11 12">Belongs to the ATPase A chain family.</text>
</comment>
<dbReference type="CDD" id="cd00310">
    <property type="entry name" value="ATP-synt_Fo_a_6"/>
    <property type="match status" value="1"/>
</dbReference>
<protein>
    <recommendedName>
        <fullName evidence="11 12">ATP synthase subunit a</fullName>
    </recommendedName>
    <alternativeName>
        <fullName evidence="11">ATP synthase F0 sector subunit a</fullName>
    </alternativeName>
    <alternativeName>
        <fullName evidence="11">F-ATPase subunit 6</fullName>
    </alternativeName>
</protein>
<comment type="subcellular location">
    <subcellularLocation>
        <location evidence="11 12">Cell membrane</location>
        <topology evidence="11 12">Multi-pass membrane protein</topology>
    </subcellularLocation>
    <subcellularLocation>
        <location evidence="1">Membrane</location>
        <topology evidence="1">Multi-pass membrane protein</topology>
    </subcellularLocation>
</comment>
<feature type="transmembrane region" description="Helical" evidence="11">
    <location>
        <begin position="152"/>
        <end position="177"/>
    </location>
</feature>
<evidence type="ECO:0000256" key="8">
    <source>
        <dbReference type="ARBA" id="ARBA00023065"/>
    </source>
</evidence>
<dbReference type="GO" id="GO:0045259">
    <property type="term" value="C:proton-transporting ATP synthase complex"/>
    <property type="evidence" value="ECO:0007669"/>
    <property type="project" value="UniProtKB-KW"/>
</dbReference>